<comment type="caution">
    <text evidence="3">The sequence shown here is derived from an EMBL/GenBank/DDBJ whole genome shotgun (WGS) entry which is preliminary data.</text>
</comment>
<dbReference type="AlphaFoldDB" id="A0A838ZMT7"/>
<dbReference type="InterPro" id="IPR005545">
    <property type="entry name" value="YCII"/>
</dbReference>
<dbReference type="SUPFAM" id="SSF54909">
    <property type="entry name" value="Dimeric alpha+beta barrel"/>
    <property type="match status" value="1"/>
</dbReference>
<organism evidence="3 4">
    <name type="scientific">Moheibacter lacus</name>
    <dbReference type="NCBI Taxonomy" id="2745851"/>
    <lineage>
        <taxon>Bacteria</taxon>
        <taxon>Pseudomonadati</taxon>
        <taxon>Bacteroidota</taxon>
        <taxon>Flavobacteriia</taxon>
        <taxon>Flavobacteriales</taxon>
        <taxon>Weeksellaceae</taxon>
        <taxon>Moheibacter</taxon>
    </lineage>
</organism>
<evidence type="ECO:0000313" key="3">
    <source>
        <dbReference type="EMBL" id="MBA5629874.1"/>
    </source>
</evidence>
<reference evidence="3 4" key="1">
    <citation type="submission" date="2020-07" db="EMBL/GenBank/DDBJ databases">
        <title>Moheibacter lacus sp. nov., a member of the family Flavobacteriaceae isolated from freshwater lake sediment.</title>
        <authorList>
            <person name="Liu Y."/>
        </authorList>
    </citation>
    <scope>NUCLEOTIDE SEQUENCE [LARGE SCALE GENOMIC DNA]</scope>
    <source>
        <strain evidence="3 4">BDHS18</strain>
    </source>
</reference>
<gene>
    <name evidence="3" type="ORF">HU137_08850</name>
</gene>
<dbReference type="RefSeq" id="WP_182043483.1">
    <property type="nucleotide sequence ID" value="NZ_JACDZE010000002.1"/>
</dbReference>
<proteinExistence type="inferred from homology"/>
<name>A0A838ZMT7_9FLAO</name>
<sequence>MKSFFLLCGICFISQFGYAQSTDNEYDKALADSLEADQYGMKIYVLAILKTGETKIDDKEKVNVLFRGHMDNINKLVEKNKLIVAGPMVENEKNYRGIFILDVKTIDEAKELVKTDPAISSGMLAVDFYNWYGSAALPVYLETAKKITKENH</sequence>
<protein>
    <recommendedName>
        <fullName evidence="2">YCII-related domain-containing protein</fullName>
    </recommendedName>
</protein>
<keyword evidence="4" id="KW-1185">Reference proteome</keyword>
<comment type="similarity">
    <text evidence="1">Belongs to the YciI family.</text>
</comment>
<dbReference type="Proteomes" id="UP000552241">
    <property type="component" value="Unassembled WGS sequence"/>
</dbReference>
<dbReference type="InterPro" id="IPR011008">
    <property type="entry name" value="Dimeric_a/b-barrel"/>
</dbReference>
<feature type="domain" description="YCII-related" evidence="2">
    <location>
        <begin position="54"/>
        <end position="125"/>
    </location>
</feature>
<evidence type="ECO:0000256" key="1">
    <source>
        <dbReference type="ARBA" id="ARBA00007689"/>
    </source>
</evidence>
<evidence type="ECO:0000313" key="4">
    <source>
        <dbReference type="Proteomes" id="UP000552241"/>
    </source>
</evidence>
<dbReference type="EMBL" id="JACDZE010000002">
    <property type="protein sequence ID" value="MBA5629874.1"/>
    <property type="molecule type" value="Genomic_DNA"/>
</dbReference>
<evidence type="ECO:0000259" key="2">
    <source>
        <dbReference type="Pfam" id="PF03795"/>
    </source>
</evidence>
<dbReference type="Gene3D" id="3.30.70.1060">
    <property type="entry name" value="Dimeric alpha+beta barrel"/>
    <property type="match status" value="1"/>
</dbReference>
<dbReference type="Pfam" id="PF03795">
    <property type="entry name" value="YCII"/>
    <property type="match status" value="1"/>
</dbReference>
<accession>A0A838ZMT7</accession>